<dbReference type="Proteomes" id="UP000228568">
    <property type="component" value="Unassembled WGS sequence"/>
</dbReference>
<evidence type="ECO:0000256" key="4">
    <source>
        <dbReference type="HAMAP-Rule" id="MF_01366"/>
    </source>
</evidence>
<dbReference type="PIRSF" id="PIRSF002181">
    <property type="entry name" value="Ribosomal_L13"/>
    <property type="match status" value="1"/>
</dbReference>
<evidence type="ECO:0000256" key="3">
    <source>
        <dbReference type="ARBA" id="ARBA00023274"/>
    </source>
</evidence>
<evidence type="ECO:0000313" key="5">
    <source>
        <dbReference type="EMBL" id="PIZ95290.1"/>
    </source>
</evidence>
<dbReference type="GO" id="GO:0003735">
    <property type="term" value="F:structural constituent of ribosome"/>
    <property type="evidence" value="ECO:0007669"/>
    <property type="project" value="InterPro"/>
</dbReference>
<dbReference type="SUPFAM" id="SSF52161">
    <property type="entry name" value="Ribosomal protein L13"/>
    <property type="match status" value="1"/>
</dbReference>
<comment type="caution">
    <text evidence="5">The sequence shown here is derived from an EMBL/GenBank/DDBJ whole genome shotgun (WGS) entry which is preliminary data.</text>
</comment>
<dbReference type="AlphaFoldDB" id="A0A2M7V8Z9"/>
<dbReference type="PANTHER" id="PTHR11545">
    <property type="entry name" value="RIBOSOMAL PROTEIN L13"/>
    <property type="match status" value="1"/>
</dbReference>
<gene>
    <name evidence="4" type="primary">rplM</name>
    <name evidence="5" type="ORF">COX81_01155</name>
</gene>
<comment type="function">
    <text evidence="4">This protein is one of the early assembly proteins of the 50S ribosomal subunit, although it is not seen to bind rRNA by itself. It is important during the early stages of 50S assembly.</text>
</comment>
<dbReference type="InterPro" id="IPR005823">
    <property type="entry name" value="Ribosomal_uL13_bac-type"/>
</dbReference>
<dbReference type="GO" id="GO:1990904">
    <property type="term" value="C:ribonucleoprotein complex"/>
    <property type="evidence" value="ECO:0007669"/>
    <property type="project" value="UniProtKB-KW"/>
</dbReference>
<keyword evidence="3 4" id="KW-0687">Ribonucleoprotein</keyword>
<keyword evidence="2 4" id="KW-0689">Ribosomal protein</keyword>
<reference evidence="6" key="1">
    <citation type="submission" date="2017-09" db="EMBL/GenBank/DDBJ databases">
        <title>Depth-based differentiation of microbial function through sediment-hosted aquifers and enrichment of novel symbionts in the deep terrestrial subsurface.</title>
        <authorList>
            <person name="Probst A.J."/>
            <person name="Ladd B."/>
            <person name="Jarett J.K."/>
            <person name="Geller-Mcgrath D.E."/>
            <person name="Sieber C.M.K."/>
            <person name="Emerson J.B."/>
            <person name="Anantharaman K."/>
            <person name="Thomas B.C."/>
            <person name="Malmstrom R."/>
            <person name="Stieglmeier M."/>
            <person name="Klingl A."/>
            <person name="Woyke T."/>
            <person name="Ryan C.M."/>
            <person name="Banfield J.F."/>
        </authorList>
    </citation>
    <scope>NUCLEOTIDE SEQUENCE [LARGE SCALE GENOMIC DNA]</scope>
</reference>
<comment type="subunit">
    <text evidence="4">Part of the 50S ribosomal subunit.</text>
</comment>
<accession>A0A2M7V8Z9</accession>
<dbReference type="GO" id="GO:0003729">
    <property type="term" value="F:mRNA binding"/>
    <property type="evidence" value="ECO:0007669"/>
    <property type="project" value="TreeGrafter"/>
</dbReference>
<dbReference type="PANTHER" id="PTHR11545:SF2">
    <property type="entry name" value="LARGE RIBOSOMAL SUBUNIT PROTEIN UL13M"/>
    <property type="match status" value="1"/>
</dbReference>
<evidence type="ECO:0000256" key="1">
    <source>
        <dbReference type="ARBA" id="ARBA00006227"/>
    </source>
</evidence>
<dbReference type="Gene3D" id="3.90.1180.10">
    <property type="entry name" value="Ribosomal protein L13"/>
    <property type="match status" value="1"/>
</dbReference>
<name>A0A2M7V8Z9_9BACT</name>
<evidence type="ECO:0000256" key="2">
    <source>
        <dbReference type="ARBA" id="ARBA00022980"/>
    </source>
</evidence>
<dbReference type="GO" id="GO:0005840">
    <property type="term" value="C:ribosome"/>
    <property type="evidence" value="ECO:0007669"/>
    <property type="project" value="UniProtKB-KW"/>
</dbReference>
<comment type="similarity">
    <text evidence="1 4">Belongs to the universal ribosomal protein uL13 family.</text>
</comment>
<protein>
    <recommendedName>
        <fullName evidence="4">Large ribosomal subunit protein uL13</fullName>
    </recommendedName>
</protein>
<dbReference type="EMBL" id="PFPK01000016">
    <property type="protein sequence ID" value="PIZ95290.1"/>
    <property type="molecule type" value="Genomic_DNA"/>
</dbReference>
<evidence type="ECO:0000313" key="6">
    <source>
        <dbReference type="Proteomes" id="UP000228568"/>
    </source>
</evidence>
<dbReference type="GO" id="GO:0017148">
    <property type="term" value="P:negative regulation of translation"/>
    <property type="evidence" value="ECO:0007669"/>
    <property type="project" value="TreeGrafter"/>
</dbReference>
<dbReference type="CDD" id="cd00392">
    <property type="entry name" value="Ribosomal_L13"/>
    <property type="match status" value="1"/>
</dbReference>
<dbReference type="Pfam" id="PF00572">
    <property type="entry name" value="Ribosomal_L13"/>
    <property type="match status" value="1"/>
</dbReference>
<dbReference type="InterPro" id="IPR036899">
    <property type="entry name" value="Ribosomal_uL13_sf"/>
</dbReference>
<dbReference type="InterPro" id="IPR005822">
    <property type="entry name" value="Ribosomal_uL13"/>
</dbReference>
<sequence>MNNQEIKREKHEIDATGQAVGRLASKIAMVLRGKDKPDFSPHIDRGGIVTIINASQVKFTGDKLVQKDYYHHTMYPGGIRRTPMKKIFDNDPGEVIRRAVYGMLPKNRLRDEMMKRLVIKS</sequence>
<dbReference type="HAMAP" id="MF_01366">
    <property type="entry name" value="Ribosomal_uL13"/>
    <property type="match status" value="1"/>
</dbReference>
<dbReference type="GO" id="GO:0006412">
    <property type="term" value="P:translation"/>
    <property type="evidence" value="ECO:0007669"/>
    <property type="project" value="UniProtKB-UniRule"/>
</dbReference>
<organism evidence="5 6">
    <name type="scientific">Candidatus Magasanikbacteria bacterium CG_4_10_14_0_2_um_filter_37_12</name>
    <dbReference type="NCBI Taxonomy" id="1974637"/>
    <lineage>
        <taxon>Bacteria</taxon>
        <taxon>Candidatus Magasanikiibacteriota</taxon>
    </lineage>
</organism>
<dbReference type="NCBIfam" id="TIGR01066">
    <property type="entry name" value="rplM_bact"/>
    <property type="match status" value="1"/>
</dbReference>
<proteinExistence type="inferred from homology"/>